<comment type="catalytic activity">
    <reaction evidence="1 7">
        <text>[protein]-peptidylproline (omega=180) = [protein]-peptidylproline (omega=0)</text>
        <dbReference type="Rhea" id="RHEA:16237"/>
        <dbReference type="Rhea" id="RHEA-COMP:10747"/>
        <dbReference type="Rhea" id="RHEA-COMP:10748"/>
        <dbReference type="ChEBI" id="CHEBI:83833"/>
        <dbReference type="ChEBI" id="CHEBI:83834"/>
        <dbReference type="EC" id="5.2.1.8"/>
    </reaction>
</comment>
<dbReference type="AlphaFoldDB" id="A0AA36I6G7"/>
<organism evidence="9 10">
    <name type="scientific">Effrenium voratum</name>
    <dbReference type="NCBI Taxonomy" id="2562239"/>
    <lineage>
        <taxon>Eukaryota</taxon>
        <taxon>Sar</taxon>
        <taxon>Alveolata</taxon>
        <taxon>Dinophyceae</taxon>
        <taxon>Suessiales</taxon>
        <taxon>Symbiodiniaceae</taxon>
        <taxon>Effrenium</taxon>
    </lineage>
</organism>
<evidence type="ECO:0000313" key="10">
    <source>
        <dbReference type="Proteomes" id="UP001178507"/>
    </source>
</evidence>
<evidence type="ECO:0000256" key="3">
    <source>
        <dbReference type="ARBA" id="ARBA00022737"/>
    </source>
</evidence>
<dbReference type="PROSITE" id="PS50059">
    <property type="entry name" value="FKBP_PPIASE"/>
    <property type="match status" value="2"/>
</dbReference>
<dbReference type="InterPro" id="IPR050754">
    <property type="entry name" value="FKBP4/5/8-like"/>
</dbReference>
<evidence type="ECO:0000256" key="6">
    <source>
        <dbReference type="ARBA" id="ARBA00023235"/>
    </source>
</evidence>
<evidence type="ECO:0000313" key="9">
    <source>
        <dbReference type="EMBL" id="CAJ1380995.1"/>
    </source>
</evidence>
<name>A0AA36I6G7_9DINO</name>
<dbReference type="GO" id="GO:0003755">
    <property type="term" value="F:peptidyl-prolyl cis-trans isomerase activity"/>
    <property type="evidence" value="ECO:0007669"/>
    <property type="project" value="UniProtKB-KW"/>
</dbReference>
<feature type="domain" description="PPIase FKBP-type" evidence="8">
    <location>
        <begin position="147"/>
        <end position="238"/>
    </location>
</feature>
<dbReference type="Pfam" id="PF00254">
    <property type="entry name" value="FKBP_C"/>
    <property type="match status" value="2"/>
</dbReference>
<protein>
    <recommendedName>
        <fullName evidence="2 7">peptidylprolyl isomerase</fullName>
        <ecNumber evidence="2 7">5.2.1.8</ecNumber>
    </recommendedName>
</protein>
<evidence type="ECO:0000256" key="2">
    <source>
        <dbReference type="ARBA" id="ARBA00013194"/>
    </source>
</evidence>
<dbReference type="InterPro" id="IPR019734">
    <property type="entry name" value="TPR_rpt"/>
</dbReference>
<proteinExistence type="predicted"/>
<dbReference type="EC" id="5.2.1.8" evidence="2 7"/>
<dbReference type="Gene3D" id="1.25.40.10">
    <property type="entry name" value="Tetratricopeptide repeat domain"/>
    <property type="match status" value="1"/>
</dbReference>
<dbReference type="InterPro" id="IPR011990">
    <property type="entry name" value="TPR-like_helical_dom_sf"/>
</dbReference>
<keyword evidence="4" id="KW-0802">TPR repeat</keyword>
<dbReference type="InterPro" id="IPR046357">
    <property type="entry name" value="PPIase_dom_sf"/>
</dbReference>
<reference evidence="9" key="1">
    <citation type="submission" date="2023-08" db="EMBL/GenBank/DDBJ databases">
        <authorList>
            <person name="Chen Y."/>
            <person name="Shah S."/>
            <person name="Dougan E. K."/>
            <person name="Thang M."/>
            <person name="Chan C."/>
        </authorList>
    </citation>
    <scope>NUCLEOTIDE SEQUENCE</scope>
</reference>
<keyword evidence="5 7" id="KW-0697">Rotamase</keyword>
<evidence type="ECO:0000259" key="8">
    <source>
        <dbReference type="PROSITE" id="PS50059"/>
    </source>
</evidence>
<dbReference type="Proteomes" id="UP001178507">
    <property type="component" value="Unassembled WGS sequence"/>
</dbReference>
<gene>
    <name evidence="9" type="ORF">EVOR1521_LOCUS8803</name>
</gene>
<sequence>MGKDEEVLPADIKKEEVKKVNFIRRQPKKGDEVEIHYHVSASGVLLDTSLNGDPIRFNLGTGMVMEAWDRVVATMRKGEISKFTVPEMYRTGGPQQFLAKLPDDGEEVVYEIELVQVVGIVDLFGDGSVIERIHDDGEEYGFSPKDGDELLIDYELSLKSSGQVLDKREGMDFRMLKHLDNGVLCSKAIQKSLVNYKLNSCGTLVVRADYACGDAGDEKLGIPPKADVAIKLKLLQIYEFEDAGKKAFWEPDLVQKKAIKPERCRLCPGFDGTWCKVKILGAKLGEEELLEEQIMETTVGQGELCDALEAACAAMRKGEISLVTVKDPTLHAPGKPNLQVPPDAGHVVYKLEMLDFGSPQPEEGPSENLLLLNFAKKVKEKGSEHFKNGRYRLAHERYSRVIQLLPVYRKPPGSTSNQEVFTEWVEKKTAEELRRSSRLNLAACALKLGLHYAAARYCDEVLKEEPKNIKALYRRAQGHMGSYDFQDAAKDCKKIMELEPENKDARLLLVKVKQAEKEAAKMQREEFGASLLRKLA</sequence>
<comment type="caution">
    <text evidence="9">The sequence shown here is derived from an EMBL/GenBank/DDBJ whole genome shotgun (WGS) entry which is preliminary data.</text>
</comment>
<dbReference type="PANTHER" id="PTHR46512:SF9">
    <property type="entry name" value="PEPTIDYLPROLYL ISOMERASE"/>
    <property type="match status" value="1"/>
</dbReference>
<evidence type="ECO:0000256" key="1">
    <source>
        <dbReference type="ARBA" id="ARBA00000971"/>
    </source>
</evidence>
<dbReference type="SMART" id="SM00028">
    <property type="entry name" value="TPR"/>
    <property type="match status" value="3"/>
</dbReference>
<feature type="domain" description="PPIase FKBP-type" evidence="8">
    <location>
        <begin position="30"/>
        <end position="118"/>
    </location>
</feature>
<dbReference type="InterPro" id="IPR001179">
    <property type="entry name" value="PPIase_FKBP_dom"/>
</dbReference>
<evidence type="ECO:0000256" key="4">
    <source>
        <dbReference type="ARBA" id="ARBA00022803"/>
    </source>
</evidence>
<dbReference type="PANTHER" id="PTHR46512">
    <property type="entry name" value="PEPTIDYLPROLYL ISOMERASE"/>
    <property type="match status" value="1"/>
</dbReference>
<dbReference type="Gene3D" id="3.10.50.40">
    <property type="match status" value="3"/>
</dbReference>
<evidence type="ECO:0000256" key="7">
    <source>
        <dbReference type="PROSITE-ProRule" id="PRU00277"/>
    </source>
</evidence>
<accession>A0AA36I6G7</accession>
<evidence type="ECO:0000256" key="5">
    <source>
        <dbReference type="ARBA" id="ARBA00023110"/>
    </source>
</evidence>
<keyword evidence="3" id="KW-0677">Repeat</keyword>
<dbReference type="EMBL" id="CAUJNA010000768">
    <property type="protein sequence ID" value="CAJ1380995.1"/>
    <property type="molecule type" value="Genomic_DNA"/>
</dbReference>
<keyword evidence="6 7" id="KW-0413">Isomerase</keyword>
<keyword evidence="10" id="KW-1185">Reference proteome</keyword>
<dbReference type="SUPFAM" id="SSF54534">
    <property type="entry name" value="FKBP-like"/>
    <property type="match status" value="3"/>
</dbReference>
<dbReference type="SUPFAM" id="SSF48452">
    <property type="entry name" value="TPR-like"/>
    <property type="match status" value="1"/>
</dbReference>